<accession>F7NIP7</accession>
<feature type="transmembrane region" description="Helical" evidence="8">
    <location>
        <begin position="125"/>
        <end position="148"/>
    </location>
</feature>
<evidence type="ECO:0000313" key="10">
    <source>
        <dbReference type="EMBL" id="EGO64111.1"/>
    </source>
</evidence>
<feature type="transmembrane region" description="Helical" evidence="8">
    <location>
        <begin position="80"/>
        <end position="103"/>
    </location>
</feature>
<dbReference type="GO" id="GO:0005886">
    <property type="term" value="C:plasma membrane"/>
    <property type="evidence" value="ECO:0007669"/>
    <property type="project" value="UniProtKB-SubCell"/>
</dbReference>
<dbReference type="InterPro" id="IPR038731">
    <property type="entry name" value="RgtA/B/C-like"/>
</dbReference>
<feature type="domain" description="Glycosyltransferase RgtA/B/C/D-like" evidence="9">
    <location>
        <begin position="3"/>
        <end position="90"/>
    </location>
</feature>
<sequence length="414" mass="46639">MRLNLDLPLIFCTTLALLLLYEEFGRDRSTYRSYLAFLLMGLGSLIKSPIALLPMVIIIVYALVTKQWRKLKNIAWMKGFLVYCAVVGIWIVAAFDAAGYYYFKVTVLNKVLGYASGADGHPNPFYYYLITFPLEALPWTIFLIPTFHSLYKNRNQLPEMIKFSAIWLIATFVIFSAIGSKRGLYLLQLYPAFAILTAWYFEQHLTQKIKSMKGLRVPAASIGIILLVIGIFLLMKGDVLAGKAAVASLANKAAIDFVSFSLAGLAIIFGCIFGAALFHKDKRIIFGVVIAFAISLILVLKGVVMPAVNPLKSERYLAEELARQRTANQPVGLWGFENNDSGFIFYNGIYFDPVLDHVEEVYEFLKRPGEKLLVVASADRFYKTFGQTCPDDWLVKKYRVGSHDMLLIKASQYQ</sequence>
<dbReference type="EMBL" id="AFGF01000078">
    <property type="protein sequence ID" value="EGO64111.1"/>
    <property type="molecule type" value="Genomic_DNA"/>
</dbReference>
<evidence type="ECO:0000256" key="5">
    <source>
        <dbReference type="ARBA" id="ARBA00022692"/>
    </source>
</evidence>
<dbReference type="GO" id="GO:0010041">
    <property type="term" value="P:response to iron(III) ion"/>
    <property type="evidence" value="ECO:0007669"/>
    <property type="project" value="TreeGrafter"/>
</dbReference>
<evidence type="ECO:0000256" key="7">
    <source>
        <dbReference type="ARBA" id="ARBA00023136"/>
    </source>
</evidence>
<evidence type="ECO:0000256" key="2">
    <source>
        <dbReference type="ARBA" id="ARBA00022475"/>
    </source>
</evidence>
<evidence type="ECO:0000256" key="6">
    <source>
        <dbReference type="ARBA" id="ARBA00022989"/>
    </source>
</evidence>
<feature type="transmembrane region" description="Helical" evidence="8">
    <location>
        <begin position="184"/>
        <end position="202"/>
    </location>
</feature>
<keyword evidence="5 8" id="KW-0812">Transmembrane</keyword>
<dbReference type="eggNOG" id="COG1807">
    <property type="taxonomic scope" value="Bacteria"/>
</dbReference>
<evidence type="ECO:0000256" key="8">
    <source>
        <dbReference type="SAM" id="Phobius"/>
    </source>
</evidence>
<reference evidence="10 11" key="1">
    <citation type="journal article" date="2011" name="EMBO J.">
        <title>Structural diversity of bacterial flagellar motors.</title>
        <authorList>
            <person name="Chen S."/>
            <person name="Beeby M."/>
            <person name="Murphy G.E."/>
            <person name="Leadbetter J.R."/>
            <person name="Hendrixson D.R."/>
            <person name="Briegel A."/>
            <person name="Li Z."/>
            <person name="Shi J."/>
            <person name="Tocheva E.I."/>
            <person name="Muller A."/>
            <person name="Dobro M.J."/>
            <person name="Jensen G.J."/>
        </authorList>
    </citation>
    <scope>NUCLEOTIDE SEQUENCE [LARGE SCALE GENOMIC DNA]</scope>
    <source>
        <strain evidence="10 11">DSM 6540</strain>
    </source>
</reference>
<dbReference type="AlphaFoldDB" id="F7NIP7"/>
<dbReference type="GO" id="GO:0009103">
    <property type="term" value="P:lipopolysaccharide biosynthetic process"/>
    <property type="evidence" value="ECO:0007669"/>
    <property type="project" value="UniProtKB-ARBA"/>
</dbReference>
<comment type="subcellular location">
    <subcellularLocation>
        <location evidence="1">Cell membrane</location>
        <topology evidence="1">Multi-pass membrane protein</topology>
    </subcellularLocation>
</comment>
<name>F7NIP7_9FIRM</name>
<dbReference type="InterPro" id="IPR050297">
    <property type="entry name" value="LipidA_mod_glycosyltrf_83"/>
</dbReference>
<feature type="transmembrane region" description="Helical" evidence="8">
    <location>
        <begin position="254"/>
        <end position="277"/>
    </location>
</feature>
<comment type="caution">
    <text evidence="10">The sequence shown here is derived from an EMBL/GenBank/DDBJ whole genome shotgun (WGS) entry which is preliminary data.</text>
</comment>
<dbReference type="STRING" id="1009370.ALO_09749"/>
<dbReference type="Proteomes" id="UP000003240">
    <property type="component" value="Unassembled WGS sequence"/>
</dbReference>
<evidence type="ECO:0000256" key="3">
    <source>
        <dbReference type="ARBA" id="ARBA00022676"/>
    </source>
</evidence>
<keyword evidence="4 10" id="KW-0808">Transferase</keyword>
<protein>
    <submittedName>
        <fullName evidence="10">Glycosyl transferase family 39</fullName>
    </submittedName>
</protein>
<dbReference type="PANTHER" id="PTHR33908:SF3">
    <property type="entry name" value="UNDECAPRENYL PHOSPHATE-ALPHA-4-AMINO-4-DEOXY-L-ARABINOSE ARABINOSYL TRANSFERASE"/>
    <property type="match status" value="1"/>
</dbReference>
<keyword evidence="11" id="KW-1185">Reference proteome</keyword>
<dbReference type="PANTHER" id="PTHR33908">
    <property type="entry name" value="MANNOSYLTRANSFERASE YKCB-RELATED"/>
    <property type="match status" value="1"/>
</dbReference>
<feature type="transmembrane region" description="Helical" evidence="8">
    <location>
        <begin position="35"/>
        <end position="64"/>
    </location>
</feature>
<keyword evidence="6 8" id="KW-1133">Transmembrane helix</keyword>
<organism evidence="10 11">
    <name type="scientific">Acetonema longum DSM 6540</name>
    <dbReference type="NCBI Taxonomy" id="1009370"/>
    <lineage>
        <taxon>Bacteria</taxon>
        <taxon>Bacillati</taxon>
        <taxon>Bacillota</taxon>
        <taxon>Negativicutes</taxon>
        <taxon>Acetonemataceae</taxon>
        <taxon>Acetonema</taxon>
    </lineage>
</organism>
<proteinExistence type="predicted"/>
<dbReference type="GO" id="GO:0016763">
    <property type="term" value="F:pentosyltransferase activity"/>
    <property type="evidence" value="ECO:0007669"/>
    <property type="project" value="TreeGrafter"/>
</dbReference>
<gene>
    <name evidence="10" type="ORF">ALO_09749</name>
</gene>
<feature type="transmembrane region" description="Helical" evidence="8">
    <location>
        <begin position="284"/>
        <end position="304"/>
    </location>
</feature>
<keyword evidence="7 8" id="KW-0472">Membrane</keyword>
<dbReference type="Pfam" id="PF13231">
    <property type="entry name" value="PMT_2"/>
    <property type="match status" value="1"/>
</dbReference>
<evidence type="ECO:0000259" key="9">
    <source>
        <dbReference type="Pfam" id="PF13231"/>
    </source>
</evidence>
<keyword evidence="2" id="KW-1003">Cell membrane</keyword>
<evidence type="ECO:0000256" key="1">
    <source>
        <dbReference type="ARBA" id="ARBA00004651"/>
    </source>
</evidence>
<evidence type="ECO:0000256" key="4">
    <source>
        <dbReference type="ARBA" id="ARBA00022679"/>
    </source>
</evidence>
<feature type="transmembrane region" description="Helical" evidence="8">
    <location>
        <begin position="160"/>
        <end position="178"/>
    </location>
</feature>
<evidence type="ECO:0000313" key="11">
    <source>
        <dbReference type="Proteomes" id="UP000003240"/>
    </source>
</evidence>
<feature type="transmembrane region" description="Helical" evidence="8">
    <location>
        <begin position="214"/>
        <end position="234"/>
    </location>
</feature>
<keyword evidence="3" id="KW-0328">Glycosyltransferase</keyword>